<reference evidence="2 3" key="1">
    <citation type="journal article" date="2015" name="Science">
        <title>Genetic determinants of in vivo fitness and diet responsiveness in multiple human gut Bacteroides.</title>
        <authorList>
            <person name="Wu M."/>
            <person name="McNulty N.P."/>
            <person name="Rodionov D.A."/>
            <person name="Khoroshkin M.S."/>
            <person name="Griffin N.W."/>
            <person name="Cheng J."/>
            <person name="Latreille P."/>
            <person name="Kerstetter R.A."/>
            <person name="Terrapon N."/>
            <person name="Henrissat B."/>
            <person name="Osterman A.L."/>
            <person name="Gordon J.I."/>
        </authorList>
    </citation>
    <scope>NUCLEOTIDE SEQUENCE [LARGE SCALE GENOMIC DNA]</scope>
    <source>
        <strain evidence="2 3">WH2</strain>
    </source>
</reference>
<accession>A0A0P0FWX5</accession>
<dbReference type="EMBL" id="CP012801">
    <property type="protein sequence ID" value="ALJ58652.1"/>
    <property type="molecule type" value="Genomic_DNA"/>
</dbReference>
<proteinExistence type="predicted"/>
<keyword evidence="1" id="KW-0472">Membrane</keyword>
<evidence type="ECO:0000256" key="1">
    <source>
        <dbReference type="SAM" id="Phobius"/>
    </source>
</evidence>
<feature type="transmembrane region" description="Helical" evidence="1">
    <location>
        <begin position="41"/>
        <end position="60"/>
    </location>
</feature>
<dbReference type="RefSeq" id="WP_029428270.1">
    <property type="nucleotide sequence ID" value="NZ_DAWDZD010000003.1"/>
</dbReference>
<dbReference type="AlphaFoldDB" id="A0A0P0FWX5"/>
<protein>
    <submittedName>
        <fullName evidence="2">Uncharacterized protein</fullName>
    </submittedName>
</protein>
<organism evidence="2 3">
    <name type="scientific">Bacteroides cellulosilyticus</name>
    <dbReference type="NCBI Taxonomy" id="246787"/>
    <lineage>
        <taxon>Bacteria</taxon>
        <taxon>Pseudomonadati</taxon>
        <taxon>Bacteroidota</taxon>
        <taxon>Bacteroidia</taxon>
        <taxon>Bacteroidales</taxon>
        <taxon>Bacteroidaceae</taxon>
        <taxon>Bacteroides</taxon>
    </lineage>
</organism>
<evidence type="ECO:0000313" key="3">
    <source>
        <dbReference type="Proteomes" id="UP000061809"/>
    </source>
</evidence>
<dbReference type="Proteomes" id="UP000061809">
    <property type="component" value="Chromosome"/>
</dbReference>
<dbReference type="KEGG" id="bcel:BcellWH2_01391"/>
<keyword evidence="1" id="KW-0812">Transmembrane</keyword>
<dbReference type="PATRIC" id="fig|246787.4.peg.1435"/>
<evidence type="ECO:0000313" key="2">
    <source>
        <dbReference type="EMBL" id="ALJ58652.1"/>
    </source>
</evidence>
<gene>
    <name evidence="2" type="ORF">BcellWH2_01391</name>
</gene>
<name>A0A0P0FWX5_9BACE</name>
<sequence length="67" mass="7593">MYQPKPVSPKQNKSLLILNALLALISLVSGLMALYYSQWTIVLGMTLVVLSSCINVYTCWKRMKTKE</sequence>
<keyword evidence="1" id="KW-1133">Transmembrane helix</keyword>
<feature type="transmembrane region" description="Helical" evidence="1">
    <location>
        <begin position="15"/>
        <end position="35"/>
    </location>
</feature>